<sequence length="122" mass="14165">MCPSNLHILGKVDSPACPLWQRRGTLEHILSCCLKALGEGRYRWHHDQVHHCQRIRPAKKSLKAGHPLGRRLHRGSQREEERVYNMLGIIGASKQRVTKMVTEAAEVASRWLWIRRGESWVR</sequence>
<protein>
    <submittedName>
        <fullName evidence="1">Uncharacterized protein</fullName>
    </submittedName>
</protein>
<keyword evidence="2" id="KW-1185">Reference proteome</keyword>
<evidence type="ECO:0000313" key="2">
    <source>
        <dbReference type="Proteomes" id="UP001174136"/>
    </source>
</evidence>
<comment type="caution">
    <text evidence="1">The sequence shown here is derived from an EMBL/GenBank/DDBJ whole genome shotgun (WGS) entry which is preliminary data.</text>
</comment>
<organism evidence="1 2">
    <name type="scientific">Merluccius polli</name>
    <name type="common">Benguela hake</name>
    <name type="synonym">Merluccius cadenati</name>
    <dbReference type="NCBI Taxonomy" id="89951"/>
    <lineage>
        <taxon>Eukaryota</taxon>
        <taxon>Metazoa</taxon>
        <taxon>Chordata</taxon>
        <taxon>Craniata</taxon>
        <taxon>Vertebrata</taxon>
        <taxon>Euteleostomi</taxon>
        <taxon>Actinopterygii</taxon>
        <taxon>Neopterygii</taxon>
        <taxon>Teleostei</taxon>
        <taxon>Neoteleostei</taxon>
        <taxon>Acanthomorphata</taxon>
        <taxon>Zeiogadaria</taxon>
        <taxon>Gadariae</taxon>
        <taxon>Gadiformes</taxon>
        <taxon>Gadoidei</taxon>
        <taxon>Merlucciidae</taxon>
        <taxon>Merluccius</taxon>
    </lineage>
</organism>
<dbReference type="EMBL" id="JAOPHQ010001456">
    <property type="protein sequence ID" value="KAK0150616.1"/>
    <property type="molecule type" value="Genomic_DNA"/>
</dbReference>
<dbReference type="AlphaFoldDB" id="A0AA47P4Q7"/>
<proteinExistence type="predicted"/>
<gene>
    <name evidence="1" type="ORF">N1851_008285</name>
</gene>
<accession>A0AA47P4Q7</accession>
<dbReference type="Proteomes" id="UP001174136">
    <property type="component" value="Unassembled WGS sequence"/>
</dbReference>
<name>A0AA47P4Q7_MERPO</name>
<reference evidence="1" key="1">
    <citation type="journal article" date="2023" name="Front. Mar. Sci.">
        <title>A new Merluccius polli reference genome to investigate the effects of global change in West African waters.</title>
        <authorList>
            <person name="Mateo J.L."/>
            <person name="Blanco-Fernandez C."/>
            <person name="Garcia-Vazquez E."/>
            <person name="Machado-Schiaffino G."/>
        </authorList>
    </citation>
    <scope>NUCLEOTIDE SEQUENCE</scope>
    <source>
        <strain evidence="1">C29</strain>
        <tissue evidence="1">Fin</tissue>
    </source>
</reference>
<evidence type="ECO:0000313" key="1">
    <source>
        <dbReference type="EMBL" id="KAK0150616.1"/>
    </source>
</evidence>